<dbReference type="FunFam" id="3.40.50.300:FF:000533">
    <property type="entry name" value="Helicase, Snf2 family"/>
    <property type="match status" value="1"/>
</dbReference>
<feature type="domain" description="Helicase ATP-binding" evidence="2">
    <location>
        <begin position="536"/>
        <end position="699"/>
    </location>
</feature>
<dbReference type="InterPro" id="IPR049730">
    <property type="entry name" value="SNF2/RAD54-like_C"/>
</dbReference>
<evidence type="ECO:0000256" key="1">
    <source>
        <dbReference type="ARBA" id="ARBA00022801"/>
    </source>
</evidence>
<dbReference type="GO" id="GO:0004386">
    <property type="term" value="F:helicase activity"/>
    <property type="evidence" value="ECO:0007669"/>
    <property type="project" value="UniProtKB-KW"/>
</dbReference>
<dbReference type="InterPro" id="IPR022138">
    <property type="entry name" value="DUF3670"/>
</dbReference>
<keyword evidence="5" id="KW-1185">Reference proteome</keyword>
<keyword evidence="4" id="KW-0547">Nucleotide-binding</keyword>
<reference evidence="4 5" key="1">
    <citation type="submission" date="2016-11" db="EMBL/GenBank/DDBJ databases">
        <title>Complete genome sequence of thermophilic cyanobacteria strain Synechococcus sp. PCC6715.</title>
        <authorList>
            <person name="Tang J."/>
            <person name="Daroch M."/>
            <person name="Liang Y."/>
            <person name="Jiang D."/>
            <person name="Shah M."/>
        </authorList>
    </citation>
    <scope>NUCLEOTIDE SEQUENCE [LARGE SCALE GENOMIC DNA]</scope>
    <source>
        <strain evidence="4 5">PCC 6715</strain>
    </source>
</reference>
<dbReference type="Gene3D" id="3.40.50.300">
    <property type="entry name" value="P-loop containing nucleotide triphosphate hydrolases"/>
    <property type="match status" value="1"/>
</dbReference>
<dbReference type="InterPro" id="IPR014001">
    <property type="entry name" value="Helicase_ATP-bd"/>
</dbReference>
<protein>
    <submittedName>
        <fullName evidence="4">ATP-dependent helicase</fullName>
    </submittedName>
</protein>
<dbReference type="InterPro" id="IPR027417">
    <property type="entry name" value="P-loop_NTPase"/>
</dbReference>
<evidence type="ECO:0000313" key="5">
    <source>
        <dbReference type="Proteomes" id="UP000231057"/>
    </source>
</evidence>
<dbReference type="EMBL" id="CP018092">
    <property type="protein sequence ID" value="ATS19283.1"/>
    <property type="molecule type" value="Genomic_DNA"/>
</dbReference>
<dbReference type="GO" id="GO:0016787">
    <property type="term" value="F:hydrolase activity"/>
    <property type="evidence" value="ECO:0007669"/>
    <property type="project" value="UniProtKB-KW"/>
</dbReference>
<dbReference type="SMART" id="SM00490">
    <property type="entry name" value="HELICc"/>
    <property type="match status" value="1"/>
</dbReference>
<dbReference type="SUPFAM" id="SSF52540">
    <property type="entry name" value="P-loop containing nucleoside triphosphate hydrolases"/>
    <property type="match status" value="2"/>
</dbReference>
<dbReference type="PANTHER" id="PTHR10799">
    <property type="entry name" value="SNF2/RAD54 HELICASE FAMILY"/>
    <property type="match status" value="1"/>
</dbReference>
<dbReference type="Pfam" id="PF00176">
    <property type="entry name" value="SNF2-rel_dom"/>
    <property type="match status" value="1"/>
</dbReference>
<dbReference type="SMART" id="SM00487">
    <property type="entry name" value="DEXDc"/>
    <property type="match status" value="1"/>
</dbReference>
<evidence type="ECO:0000259" key="2">
    <source>
        <dbReference type="PROSITE" id="PS51192"/>
    </source>
</evidence>
<dbReference type="PROSITE" id="PS51194">
    <property type="entry name" value="HELICASE_CTER"/>
    <property type="match status" value="1"/>
</dbReference>
<dbReference type="AlphaFoldDB" id="A0A2D2Q451"/>
<dbReference type="CDD" id="cd18012">
    <property type="entry name" value="DEXQc_arch_SWI2_SNF2"/>
    <property type="match status" value="1"/>
</dbReference>
<dbReference type="PROSITE" id="PS51192">
    <property type="entry name" value="HELICASE_ATP_BIND_1"/>
    <property type="match status" value="1"/>
</dbReference>
<dbReference type="Pfam" id="PF12419">
    <property type="entry name" value="DUF3670"/>
    <property type="match status" value="1"/>
</dbReference>
<keyword evidence="4" id="KW-0347">Helicase</keyword>
<dbReference type="InterPro" id="IPR000330">
    <property type="entry name" value="SNF2_N"/>
</dbReference>
<dbReference type="InterPro" id="IPR001650">
    <property type="entry name" value="Helicase_C-like"/>
</dbReference>
<dbReference type="GO" id="GO:0005524">
    <property type="term" value="F:ATP binding"/>
    <property type="evidence" value="ECO:0007669"/>
    <property type="project" value="InterPro"/>
</dbReference>
<dbReference type="CDD" id="cd18793">
    <property type="entry name" value="SF2_C_SNF"/>
    <property type="match status" value="1"/>
</dbReference>
<name>A0A2D2Q451_PARLV</name>
<proteinExistence type="predicted"/>
<evidence type="ECO:0000259" key="3">
    <source>
        <dbReference type="PROSITE" id="PS51194"/>
    </source>
</evidence>
<keyword evidence="4" id="KW-0067">ATP-binding</keyword>
<dbReference type="Proteomes" id="UP000231057">
    <property type="component" value="Chromosome"/>
</dbReference>
<feature type="domain" description="Helicase C-terminal" evidence="3">
    <location>
        <begin position="825"/>
        <end position="982"/>
    </location>
</feature>
<dbReference type="RefSeq" id="WP_099799622.1">
    <property type="nucleotide sequence ID" value="NZ_CP018092.1"/>
</dbReference>
<dbReference type="OrthoDB" id="9814088at2"/>
<dbReference type="Pfam" id="PF00271">
    <property type="entry name" value="Helicase_C"/>
    <property type="match status" value="1"/>
</dbReference>
<reference evidence="5" key="2">
    <citation type="journal article" date="2022" name="Front. Microbiol.">
        <title>Comparative Genomic Analysis Revealed Distinct Molecular Components and Organization of CO2-Concentrating Mechanism in Thermophilic Cyanobacteria.</title>
        <authorList>
            <person name="Tang J."/>
            <person name="Zhou H."/>
            <person name="Yao D."/>
            <person name="Riaz S."/>
            <person name="You D."/>
            <person name="Klepacz-Smolka A."/>
            <person name="Daroch M."/>
        </authorList>
    </citation>
    <scope>NUCLEOTIDE SEQUENCE [LARGE SCALE GENOMIC DNA]</scope>
    <source>
        <strain evidence="5">PCC 6715</strain>
    </source>
</reference>
<dbReference type="Gene3D" id="3.40.50.10810">
    <property type="entry name" value="Tandem AAA-ATPase domain"/>
    <property type="match status" value="1"/>
</dbReference>
<evidence type="ECO:0000313" key="4">
    <source>
        <dbReference type="EMBL" id="ATS19283.1"/>
    </source>
</evidence>
<dbReference type="KEGG" id="slw:BRW62_11700"/>
<organism evidence="4 5">
    <name type="scientific">Parathermosynechococcus lividus PCC 6715</name>
    <dbReference type="NCBI Taxonomy" id="1917166"/>
    <lineage>
        <taxon>Bacteria</taxon>
        <taxon>Bacillati</taxon>
        <taxon>Cyanobacteriota</taxon>
        <taxon>Cyanophyceae</taxon>
        <taxon>Acaryochloridales</taxon>
        <taxon>Thermosynechococcaceae</taxon>
        <taxon>Parathermosynechococcus</taxon>
    </lineage>
</organism>
<accession>A0A2D2Q451</accession>
<dbReference type="InterPro" id="IPR038718">
    <property type="entry name" value="SNF2-like_sf"/>
</dbReference>
<sequence length="1002" mass="114149">MAVLHGTWLGTLAPQFFLWAEEWQPLARVTTPLQMDSVPVYPYNAPLTQPPLSHATPTTVTFGLPTRVYEHVLVPPPLSEANGDPLCLWQIHGWAIAPAHLLSHLHQLATSPPAGLMLGDDLRFWSHVGRWLLDLIVRGQYLPTVTGWRVLLTHHGDRQRFRQFCQQMPDLCRCYQAEGTALRLPDTAGELLRDFLEHSLRGYLQQVFASLELPKVGLAKDHYRWLTGLKTGTPTDLEPSLIERLHRWQEPYRELLSLEPQWRLALQLLPPDQPQGAWQLTFGLQSEGETETMLAAAEIWQCHHDSLIYRDQVLPHPQETLLRGLGLASRVYPPIERSLLEPRPVHLTLQTVEVYALLQHHMHRLEQQGIAVILPESLRRNSTHHRLGLRIAADLPSTPSTGVGLDSLMHFKWQLQLGQHRLSETDFEQLLRQDIPLVYLNGEWVLLRPQEIKAAQDFLQSQSQHRHLSLADTLRIATGDTVTVAKLPILGLTANDALQALLDALTGKQTLEPVPTPKEFVGTLRPYQARGVAWLSFLERWRLGACLADDMGLGKTIQLLAFLLHLKASDRPFAPTLLICPTSVLGNWLREAQRFAPTLRTYVYHGSDRPKGKAFVQQVKTHDLILTSYALLQRDLTTLKQVAWQHLVLDEAQNIKNVNTQQSQAARALAAQFRIALTGTPLENRLSELWSIMDFLHPGYLGSRAYFQHRYARPIERYGDTTSLNALRTYVQPFILRRLKTDRSIIQDLPEKQEMLVYCGLTPEQVALYSSVVEQSLADIATSDGIQRRGTILATLTKLKQICNHPAQFLKQQDYGAHRSGKLQRLTEMLQELQEVGDRSLVFTQFAELGKHLKRYLEEALQQEVLFLSGQTPKAQREVMVDRFQHDPQAPSVFILSLKAGGVGLNLTRANHVFHYDRWWNPAVENQASDRAFRIGQQRNVQIHKFICSGTLEEKIHEQIERKKTLAEMIVGTGEQWLTELSLDQLRELLTLDRQRVMSIET</sequence>
<keyword evidence="1" id="KW-0378">Hydrolase</keyword>
<gene>
    <name evidence="4" type="ORF">BRW62_11700</name>
</gene>